<accession>W7I2N4</accession>
<name>W7I2N4_9PEZI</name>
<evidence type="ECO:0000313" key="2">
    <source>
        <dbReference type="EMBL" id="EWC46672.1"/>
    </source>
</evidence>
<dbReference type="HOGENOM" id="CLU_1384143_0_0_1"/>
<gene>
    <name evidence="2" type="ORF">DRE_04159</name>
</gene>
<keyword evidence="3" id="KW-1185">Reference proteome</keyword>
<proteinExistence type="predicted"/>
<evidence type="ECO:0000313" key="3">
    <source>
        <dbReference type="Proteomes" id="UP000024837"/>
    </source>
</evidence>
<organism evidence="2 3">
    <name type="scientific">Drechslerella stenobrocha 248</name>
    <dbReference type="NCBI Taxonomy" id="1043628"/>
    <lineage>
        <taxon>Eukaryota</taxon>
        <taxon>Fungi</taxon>
        <taxon>Dikarya</taxon>
        <taxon>Ascomycota</taxon>
        <taxon>Pezizomycotina</taxon>
        <taxon>Orbiliomycetes</taxon>
        <taxon>Orbiliales</taxon>
        <taxon>Orbiliaceae</taxon>
        <taxon>Drechslerella</taxon>
    </lineage>
</organism>
<reference evidence="2 3" key="1">
    <citation type="submission" date="2013-05" db="EMBL/GenBank/DDBJ databases">
        <title>Drechslerella stenobrocha genome reveals carnivorous origination and mechanical trapping mechanism of predatory fungi.</title>
        <authorList>
            <person name="Liu X."/>
            <person name="Zhang W."/>
            <person name="Liu K."/>
        </authorList>
    </citation>
    <scope>NUCLEOTIDE SEQUENCE [LARGE SCALE GENOMIC DNA]</scope>
    <source>
        <strain evidence="2 3">248</strain>
    </source>
</reference>
<protein>
    <submittedName>
        <fullName evidence="2">Uncharacterized protein</fullName>
    </submittedName>
</protein>
<feature type="region of interest" description="Disordered" evidence="1">
    <location>
        <begin position="144"/>
        <end position="182"/>
    </location>
</feature>
<dbReference type="EMBL" id="KI966416">
    <property type="protein sequence ID" value="EWC46672.1"/>
    <property type="molecule type" value="Genomic_DNA"/>
</dbReference>
<dbReference type="AlphaFoldDB" id="W7I2N4"/>
<dbReference type="Proteomes" id="UP000024837">
    <property type="component" value="Unassembled WGS sequence"/>
</dbReference>
<dbReference type="OrthoDB" id="10574681at2759"/>
<feature type="compositionally biased region" description="Basic residues" evidence="1">
    <location>
        <begin position="168"/>
        <end position="177"/>
    </location>
</feature>
<sequence length="197" mass="21869">MALCGLPIWRRKSAVDAVPPEVMAEHIRDYDRAIRYLYLDIDSGMHFEDLVFNMMAEREKEIDDGLLTPSPLVEEKRRRSTLSFESIDPWLRTESNSPPPAYAADTGNQPPGGAMLCPGILFATGPLQQPERVQSFTAIPQPTVVQFSDPLPSPSAPQPLDENSATGPRRRTSRRSRSYSAISSIQGQIIAEVDTET</sequence>
<evidence type="ECO:0000256" key="1">
    <source>
        <dbReference type="SAM" id="MobiDB-lite"/>
    </source>
</evidence>